<proteinExistence type="predicted"/>
<sequence>MPLVQKKSALSNDRIHCCWGPVWPEDVMMPSCFVLLSSGYSWIPQGYLFAPFITFGSVWPQGPAVILPSSFVPLSSAHSRIPQNYLFTASNFAYHRVACPSQFYEVDH</sequence>
<name>A0A821U1P7_9NEOP</name>
<evidence type="ECO:0000313" key="2">
    <source>
        <dbReference type="Proteomes" id="UP000663880"/>
    </source>
</evidence>
<comment type="caution">
    <text evidence="1">The sequence shown here is derived from an EMBL/GenBank/DDBJ whole genome shotgun (WGS) entry which is preliminary data.</text>
</comment>
<dbReference type="Proteomes" id="UP000663880">
    <property type="component" value="Unassembled WGS sequence"/>
</dbReference>
<protein>
    <submittedName>
        <fullName evidence="1">Uncharacterized protein</fullName>
    </submittedName>
</protein>
<accession>A0A821U1P7</accession>
<dbReference type="EMBL" id="CAJOBZ010000028">
    <property type="protein sequence ID" value="CAF4883413.1"/>
    <property type="molecule type" value="Genomic_DNA"/>
</dbReference>
<reference evidence="1" key="1">
    <citation type="submission" date="2021-02" db="EMBL/GenBank/DDBJ databases">
        <authorList>
            <person name="Steward A R."/>
        </authorList>
    </citation>
    <scope>NUCLEOTIDE SEQUENCE</scope>
</reference>
<organism evidence="1 2">
    <name type="scientific">Pieris macdunnoughi</name>
    <dbReference type="NCBI Taxonomy" id="345717"/>
    <lineage>
        <taxon>Eukaryota</taxon>
        <taxon>Metazoa</taxon>
        <taxon>Ecdysozoa</taxon>
        <taxon>Arthropoda</taxon>
        <taxon>Hexapoda</taxon>
        <taxon>Insecta</taxon>
        <taxon>Pterygota</taxon>
        <taxon>Neoptera</taxon>
        <taxon>Endopterygota</taxon>
        <taxon>Lepidoptera</taxon>
        <taxon>Glossata</taxon>
        <taxon>Ditrysia</taxon>
        <taxon>Papilionoidea</taxon>
        <taxon>Pieridae</taxon>
        <taxon>Pierinae</taxon>
        <taxon>Pieris</taxon>
    </lineage>
</organism>
<keyword evidence="2" id="KW-1185">Reference proteome</keyword>
<evidence type="ECO:0000313" key="1">
    <source>
        <dbReference type="EMBL" id="CAF4883413.1"/>
    </source>
</evidence>
<gene>
    <name evidence="1" type="ORF">PMACD_LOCUS9813</name>
</gene>
<dbReference type="AlphaFoldDB" id="A0A821U1P7"/>